<accession>A0A382K2J3</accession>
<organism evidence="1">
    <name type="scientific">marine metagenome</name>
    <dbReference type="NCBI Taxonomy" id="408172"/>
    <lineage>
        <taxon>unclassified sequences</taxon>
        <taxon>metagenomes</taxon>
        <taxon>ecological metagenomes</taxon>
    </lineage>
</organism>
<feature type="non-terminal residue" evidence="1">
    <location>
        <position position="1"/>
    </location>
</feature>
<reference evidence="1" key="1">
    <citation type="submission" date="2018-05" db="EMBL/GenBank/DDBJ databases">
        <authorList>
            <person name="Lanie J.A."/>
            <person name="Ng W.-L."/>
            <person name="Kazmierczak K.M."/>
            <person name="Andrzejewski T.M."/>
            <person name="Davidsen T.M."/>
            <person name="Wayne K.J."/>
            <person name="Tettelin H."/>
            <person name="Glass J.I."/>
            <person name="Rusch D."/>
            <person name="Podicherti R."/>
            <person name="Tsui H.-C.T."/>
            <person name="Winkler M.E."/>
        </authorList>
    </citation>
    <scope>NUCLEOTIDE SEQUENCE</scope>
</reference>
<protein>
    <submittedName>
        <fullName evidence="1">Uncharacterized protein</fullName>
    </submittedName>
</protein>
<sequence>GKDTAVGGGAVSGDVTVGAAGSGFTGYSFNSGNGYANTIYSHANFLAGKKIKLLEKILTAIADVDTIYDQITSKRSEYYEYNQ</sequence>
<evidence type="ECO:0000313" key="1">
    <source>
        <dbReference type="EMBL" id="SVC18226.1"/>
    </source>
</evidence>
<name>A0A382K2J3_9ZZZZ</name>
<dbReference type="AlphaFoldDB" id="A0A382K2J3"/>
<gene>
    <name evidence="1" type="ORF">METZ01_LOCUS271080</name>
</gene>
<proteinExistence type="predicted"/>
<dbReference type="EMBL" id="UINC01077780">
    <property type="protein sequence ID" value="SVC18226.1"/>
    <property type="molecule type" value="Genomic_DNA"/>
</dbReference>